<dbReference type="STRING" id="926556.Echvi_4118"/>
<evidence type="ECO:0000313" key="1">
    <source>
        <dbReference type="EMBL" id="AGA80320.1"/>
    </source>
</evidence>
<gene>
    <name evidence="1" type="ordered locus">Echvi_4118</name>
</gene>
<dbReference type="EMBL" id="CP003346">
    <property type="protein sequence ID" value="AGA80320.1"/>
    <property type="molecule type" value="Genomic_DNA"/>
</dbReference>
<dbReference type="AlphaFoldDB" id="L0G642"/>
<accession>L0G642</accession>
<evidence type="ECO:0000313" key="2">
    <source>
        <dbReference type="Proteomes" id="UP000010796"/>
    </source>
</evidence>
<dbReference type="Proteomes" id="UP000010796">
    <property type="component" value="Chromosome"/>
</dbReference>
<keyword evidence="2" id="KW-1185">Reference proteome</keyword>
<dbReference type="KEGG" id="evi:Echvi_4118"/>
<protein>
    <submittedName>
        <fullName evidence="1">Uncharacterized protein</fullName>
    </submittedName>
</protein>
<name>L0G642_ECHVK</name>
<dbReference type="HOGENOM" id="CLU_3396248_0_0_10"/>
<sequence>MKGDLMEFRPMKRGLYRLQYEFRSMHNIIAK</sequence>
<proteinExistence type="predicted"/>
<reference evidence="2" key="1">
    <citation type="submission" date="2012-02" db="EMBL/GenBank/DDBJ databases">
        <title>The complete genome of Echinicola vietnamensis DSM 17526.</title>
        <authorList>
            <person name="Lucas S."/>
            <person name="Copeland A."/>
            <person name="Lapidus A."/>
            <person name="Glavina del Rio T."/>
            <person name="Dalin E."/>
            <person name="Tice H."/>
            <person name="Bruce D."/>
            <person name="Goodwin L."/>
            <person name="Pitluck S."/>
            <person name="Peters L."/>
            <person name="Ovchinnikova G."/>
            <person name="Teshima H."/>
            <person name="Kyrpides N."/>
            <person name="Mavromatis K."/>
            <person name="Ivanova N."/>
            <person name="Brettin T."/>
            <person name="Detter J.C."/>
            <person name="Han C."/>
            <person name="Larimer F."/>
            <person name="Land M."/>
            <person name="Hauser L."/>
            <person name="Markowitz V."/>
            <person name="Cheng J.-F."/>
            <person name="Hugenholtz P."/>
            <person name="Woyke T."/>
            <person name="Wu D."/>
            <person name="Brambilla E."/>
            <person name="Klenk H.-P."/>
            <person name="Eisen J.A."/>
        </authorList>
    </citation>
    <scope>NUCLEOTIDE SEQUENCE [LARGE SCALE GENOMIC DNA]</scope>
    <source>
        <strain evidence="2">DSM 17526 / LMG 23754 / KMM 6221</strain>
    </source>
</reference>
<organism evidence="1 2">
    <name type="scientific">Echinicola vietnamensis (strain DSM 17526 / LMG 23754 / KMM 6221)</name>
    <dbReference type="NCBI Taxonomy" id="926556"/>
    <lineage>
        <taxon>Bacteria</taxon>
        <taxon>Pseudomonadati</taxon>
        <taxon>Bacteroidota</taxon>
        <taxon>Cytophagia</taxon>
        <taxon>Cytophagales</taxon>
        <taxon>Cyclobacteriaceae</taxon>
        <taxon>Echinicola</taxon>
    </lineage>
</organism>